<dbReference type="PANTHER" id="PTHR11638:SF93">
    <property type="entry name" value="MITOCHONDRIAL DISAGGREGASE"/>
    <property type="match status" value="1"/>
</dbReference>
<evidence type="ECO:0000256" key="2">
    <source>
        <dbReference type="ARBA" id="ARBA00022840"/>
    </source>
</evidence>
<dbReference type="InterPro" id="IPR027417">
    <property type="entry name" value="P-loop_NTPase"/>
</dbReference>
<gene>
    <name evidence="6" type="ORF">g.21807</name>
</gene>
<dbReference type="InterPro" id="IPR003959">
    <property type="entry name" value="ATPase_AAA_core"/>
</dbReference>
<dbReference type="Gene3D" id="3.40.50.300">
    <property type="entry name" value="P-loop containing nucleotide triphosphate hydrolases"/>
    <property type="match status" value="1"/>
</dbReference>
<dbReference type="Gene3D" id="1.25.40.20">
    <property type="entry name" value="Ankyrin repeat-containing domain"/>
    <property type="match status" value="2"/>
</dbReference>
<dbReference type="GO" id="GO:0034605">
    <property type="term" value="P:cellular response to heat"/>
    <property type="evidence" value="ECO:0007669"/>
    <property type="project" value="TreeGrafter"/>
</dbReference>
<dbReference type="GO" id="GO:0005739">
    <property type="term" value="C:mitochondrion"/>
    <property type="evidence" value="ECO:0007669"/>
    <property type="project" value="TreeGrafter"/>
</dbReference>
<feature type="domain" description="ATPase AAA-type core" evidence="5">
    <location>
        <begin position="338"/>
        <end position="380"/>
    </location>
</feature>
<dbReference type="AlphaFoldDB" id="A0A1B6FUJ8"/>
<dbReference type="GO" id="GO:0016887">
    <property type="term" value="F:ATP hydrolysis activity"/>
    <property type="evidence" value="ECO:0007669"/>
    <property type="project" value="InterPro"/>
</dbReference>
<keyword evidence="1" id="KW-0547">Nucleotide-binding</keyword>
<evidence type="ECO:0000256" key="4">
    <source>
        <dbReference type="SAM" id="Coils"/>
    </source>
</evidence>
<dbReference type="SUPFAM" id="SSF48403">
    <property type="entry name" value="Ankyrin repeat"/>
    <property type="match status" value="1"/>
</dbReference>
<name>A0A1B6FUJ8_9HEMI</name>
<keyword evidence="4" id="KW-0175">Coiled coil</keyword>
<keyword evidence="2" id="KW-0067">ATP-binding</keyword>
<protein>
    <recommendedName>
        <fullName evidence="5">ATPase AAA-type core domain-containing protein</fullName>
    </recommendedName>
</protein>
<dbReference type="SMART" id="SM00248">
    <property type="entry name" value="ANK"/>
    <property type="match status" value="2"/>
</dbReference>
<organism evidence="6">
    <name type="scientific">Cuerna arida</name>
    <dbReference type="NCBI Taxonomy" id="1464854"/>
    <lineage>
        <taxon>Eukaryota</taxon>
        <taxon>Metazoa</taxon>
        <taxon>Ecdysozoa</taxon>
        <taxon>Arthropoda</taxon>
        <taxon>Hexapoda</taxon>
        <taxon>Insecta</taxon>
        <taxon>Pterygota</taxon>
        <taxon>Neoptera</taxon>
        <taxon>Paraneoptera</taxon>
        <taxon>Hemiptera</taxon>
        <taxon>Auchenorrhyncha</taxon>
        <taxon>Membracoidea</taxon>
        <taxon>Cicadellidae</taxon>
        <taxon>Cicadellinae</taxon>
        <taxon>Proconiini</taxon>
        <taxon>Cuerna</taxon>
    </lineage>
</organism>
<evidence type="ECO:0000259" key="5">
    <source>
        <dbReference type="Pfam" id="PF07724"/>
    </source>
</evidence>
<reference evidence="6" key="1">
    <citation type="submission" date="2015-11" db="EMBL/GenBank/DDBJ databases">
        <title>De novo transcriptome assembly of four potential Pierce s Disease insect vectors from Arizona vineyards.</title>
        <authorList>
            <person name="Tassone E.E."/>
        </authorList>
    </citation>
    <scope>NUCLEOTIDE SEQUENCE</scope>
</reference>
<sequence length="398" mass="45564">MLHTHSMYLSRLTHKCRYLMFIDKFKATTSDTLNLCQKRDLSGKFFPCNKCICIKTSSVFSSFIEKCLSHITFGHMRNFYVPIVCMQFFKFRKSWKEGGRLKLFPISVACGLAVLFVQCSQSMKDIRFFRAAKYGPAEELKRMIVEDKVNVNQKHPLGWTALQVAIINNKMANAKVLLTAGADPNIPDDFSNVNKVAAAKRLYTLDVLQKREDEFSDQLNHRATFSGFTALMYAVLMDNTAAVQLLLENGADPTLENEIGMKARGYATNNNQIQSMLKEYEEKFEELQRQKAIEERRRFPLEQRLKQNIVGQEGPIAIVASAVRRKENGWSDDEHPLVFLFLGSSGIGKTELAKQLARYIHKDKVDAFIRLDMSEYQEKHEACAGGKDDWCAAWLRRP</sequence>
<dbReference type="PROSITE" id="PS50297">
    <property type="entry name" value="ANK_REP_REGION"/>
    <property type="match status" value="2"/>
</dbReference>
<dbReference type="PANTHER" id="PTHR11638">
    <property type="entry name" value="ATP-DEPENDENT CLP PROTEASE"/>
    <property type="match status" value="1"/>
</dbReference>
<dbReference type="SUPFAM" id="SSF52540">
    <property type="entry name" value="P-loop containing nucleoside triphosphate hydrolases"/>
    <property type="match status" value="1"/>
</dbReference>
<dbReference type="Pfam" id="PF07724">
    <property type="entry name" value="AAA_2"/>
    <property type="match status" value="1"/>
</dbReference>
<dbReference type="EMBL" id="GECZ01015873">
    <property type="protein sequence ID" value="JAS53896.1"/>
    <property type="molecule type" value="Transcribed_RNA"/>
</dbReference>
<feature type="repeat" description="ANK" evidence="3">
    <location>
        <begin position="157"/>
        <end position="189"/>
    </location>
</feature>
<feature type="coiled-coil region" evidence="4">
    <location>
        <begin position="263"/>
        <end position="297"/>
    </location>
</feature>
<accession>A0A1B6FUJ8</accession>
<dbReference type="PROSITE" id="PS50088">
    <property type="entry name" value="ANK_REPEAT"/>
    <property type="match status" value="2"/>
</dbReference>
<dbReference type="InterPro" id="IPR036770">
    <property type="entry name" value="Ankyrin_rpt-contain_sf"/>
</dbReference>
<dbReference type="GO" id="GO:0005524">
    <property type="term" value="F:ATP binding"/>
    <property type="evidence" value="ECO:0007669"/>
    <property type="project" value="UniProtKB-KW"/>
</dbReference>
<feature type="repeat" description="ANK" evidence="3">
    <location>
        <begin position="226"/>
        <end position="258"/>
    </location>
</feature>
<evidence type="ECO:0000313" key="6">
    <source>
        <dbReference type="EMBL" id="JAS53896.1"/>
    </source>
</evidence>
<evidence type="ECO:0000256" key="1">
    <source>
        <dbReference type="ARBA" id="ARBA00022741"/>
    </source>
</evidence>
<evidence type="ECO:0000256" key="3">
    <source>
        <dbReference type="PROSITE-ProRule" id="PRU00023"/>
    </source>
</evidence>
<dbReference type="InterPro" id="IPR050130">
    <property type="entry name" value="ClpA_ClpB"/>
</dbReference>
<keyword evidence="3" id="KW-0040">ANK repeat</keyword>
<dbReference type="Pfam" id="PF00023">
    <property type="entry name" value="Ank"/>
    <property type="match status" value="2"/>
</dbReference>
<dbReference type="InterPro" id="IPR002110">
    <property type="entry name" value="Ankyrin_rpt"/>
</dbReference>
<proteinExistence type="predicted"/>